<accession>A0A6C0EJ89</accession>
<dbReference type="Pfam" id="PF03382">
    <property type="entry name" value="DUF285"/>
    <property type="match status" value="1"/>
</dbReference>
<organism evidence="1">
    <name type="scientific">viral metagenome</name>
    <dbReference type="NCBI Taxonomy" id="1070528"/>
    <lineage>
        <taxon>unclassified sequences</taxon>
        <taxon>metagenomes</taxon>
        <taxon>organismal metagenomes</taxon>
    </lineage>
</organism>
<dbReference type="InterPro" id="IPR011889">
    <property type="entry name" value="Liste_lipo_26"/>
</dbReference>
<proteinExistence type="predicted"/>
<dbReference type="AlphaFoldDB" id="A0A6C0EJ89"/>
<evidence type="ECO:0000313" key="1">
    <source>
        <dbReference type="EMBL" id="QHT29246.1"/>
    </source>
</evidence>
<reference evidence="1" key="1">
    <citation type="journal article" date="2020" name="Nature">
        <title>Giant virus diversity and host interactions through global metagenomics.</title>
        <authorList>
            <person name="Schulz F."/>
            <person name="Roux S."/>
            <person name="Paez-Espino D."/>
            <person name="Jungbluth S."/>
            <person name="Walsh D.A."/>
            <person name="Denef V.J."/>
            <person name="McMahon K.D."/>
            <person name="Konstantinidis K.T."/>
            <person name="Eloe-Fadrosh E.A."/>
            <person name="Kyrpides N.C."/>
            <person name="Woyke T."/>
        </authorList>
    </citation>
    <scope>NUCLEOTIDE SEQUENCE</scope>
    <source>
        <strain evidence="1">GVMAG-M-3300001351-8</strain>
    </source>
</reference>
<dbReference type="InterPro" id="IPR005046">
    <property type="entry name" value="DUF285"/>
</dbReference>
<dbReference type="NCBIfam" id="TIGR02167">
    <property type="entry name" value="Liste_lipo_26"/>
    <property type="match status" value="1"/>
</dbReference>
<sequence length="39" mass="4469">MIVVIDITTNVTNMSYMFYYAINFNGDISRWDTSKVMGG</sequence>
<name>A0A6C0EJ89_9ZZZZ</name>
<dbReference type="EMBL" id="MN738873">
    <property type="protein sequence ID" value="QHT29246.1"/>
    <property type="molecule type" value="Genomic_DNA"/>
</dbReference>
<protein>
    <submittedName>
        <fullName evidence="1">Uncharacterized protein</fullName>
    </submittedName>
</protein>